<dbReference type="Pfam" id="PF02909">
    <property type="entry name" value="TetR_C_1"/>
    <property type="match status" value="1"/>
</dbReference>
<dbReference type="InterPro" id="IPR009057">
    <property type="entry name" value="Homeodomain-like_sf"/>
</dbReference>
<name>A0A1W2EML5_KIBAR</name>
<dbReference type="InterPro" id="IPR023772">
    <property type="entry name" value="DNA-bd_HTH_TetR-type_CS"/>
</dbReference>
<evidence type="ECO:0000256" key="4">
    <source>
        <dbReference type="PROSITE-ProRule" id="PRU00335"/>
    </source>
</evidence>
<dbReference type="AlphaFoldDB" id="A0A1W2EML5"/>
<gene>
    <name evidence="6" type="ORF">SAMN05661093_04626</name>
</gene>
<keyword evidence="3" id="KW-0804">Transcription</keyword>
<organism evidence="6 7">
    <name type="scientific">Kibdelosporangium aridum</name>
    <dbReference type="NCBI Taxonomy" id="2030"/>
    <lineage>
        <taxon>Bacteria</taxon>
        <taxon>Bacillati</taxon>
        <taxon>Actinomycetota</taxon>
        <taxon>Actinomycetes</taxon>
        <taxon>Pseudonocardiales</taxon>
        <taxon>Pseudonocardiaceae</taxon>
        <taxon>Kibdelosporangium</taxon>
    </lineage>
</organism>
<dbReference type="PANTHER" id="PTHR30055">
    <property type="entry name" value="HTH-TYPE TRANSCRIPTIONAL REGULATOR RUTR"/>
    <property type="match status" value="1"/>
</dbReference>
<dbReference type="SUPFAM" id="SSF46689">
    <property type="entry name" value="Homeodomain-like"/>
    <property type="match status" value="1"/>
</dbReference>
<dbReference type="SUPFAM" id="SSF48498">
    <property type="entry name" value="Tetracyclin repressor-like, C-terminal domain"/>
    <property type="match status" value="1"/>
</dbReference>
<dbReference type="InterPro" id="IPR050109">
    <property type="entry name" value="HTH-type_TetR-like_transc_reg"/>
</dbReference>
<dbReference type="EMBL" id="FWXV01000003">
    <property type="protein sequence ID" value="SMD10398.1"/>
    <property type="molecule type" value="Genomic_DNA"/>
</dbReference>
<dbReference type="GO" id="GO:0000976">
    <property type="term" value="F:transcription cis-regulatory region binding"/>
    <property type="evidence" value="ECO:0007669"/>
    <property type="project" value="TreeGrafter"/>
</dbReference>
<keyword evidence="7" id="KW-1185">Reference proteome</keyword>
<evidence type="ECO:0000256" key="3">
    <source>
        <dbReference type="ARBA" id="ARBA00023163"/>
    </source>
</evidence>
<dbReference type="InterPro" id="IPR036271">
    <property type="entry name" value="Tet_transcr_reg_TetR-rel_C_sf"/>
</dbReference>
<proteinExistence type="predicted"/>
<keyword evidence="1" id="KW-0805">Transcription regulation</keyword>
<dbReference type="Pfam" id="PF00440">
    <property type="entry name" value="TetR_N"/>
    <property type="match status" value="1"/>
</dbReference>
<evidence type="ECO:0000256" key="1">
    <source>
        <dbReference type="ARBA" id="ARBA00023015"/>
    </source>
</evidence>
<dbReference type="InterPro" id="IPR004111">
    <property type="entry name" value="Repressor_TetR_C"/>
</dbReference>
<evidence type="ECO:0000256" key="2">
    <source>
        <dbReference type="ARBA" id="ARBA00023125"/>
    </source>
</evidence>
<dbReference type="PROSITE" id="PS50977">
    <property type="entry name" value="HTH_TETR_2"/>
    <property type="match status" value="1"/>
</dbReference>
<dbReference type="Proteomes" id="UP000192674">
    <property type="component" value="Unassembled WGS sequence"/>
</dbReference>
<dbReference type="GO" id="GO:0045892">
    <property type="term" value="P:negative regulation of DNA-templated transcription"/>
    <property type="evidence" value="ECO:0007669"/>
    <property type="project" value="InterPro"/>
</dbReference>
<accession>A0A1W2EML5</accession>
<dbReference type="PROSITE" id="PS01081">
    <property type="entry name" value="HTH_TETR_1"/>
    <property type="match status" value="1"/>
</dbReference>
<reference evidence="6 7" key="1">
    <citation type="submission" date="2017-04" db="EMBL/GenBank/DDBJ databases">
        <authorList>
            <person name="Afonso C.L."/>
            <person name="Miller P.J."/>
            <person name="Scott M.A."/>
            <person name="Spackman E."/>
            <person name="Goraichik I."/>
            <person name="Dimitrov K.M."/>
            <person name="Suarez D.L."/>
            <person name="Swayne D.E."/>
        </authorList>
    </citation>
    <scope>NUCLEOTIDE SEQUENCE [LARGE SCALE GENOMIC DNA]</scope>
    <source>
        <strain evidence="6 7">DSM 43828</strain>
    </source>
</reference>
<sequence>MRYCEHMTDIPSVWARPKKGREQPALSREQIVSEAIKLLDTEGLDALSMRNLGKRLDAGATSIYRHVANKDELIELAIDEVYGEIEVPSASATEWRAGVAASAQSMRAMINRHPWVGSVLGQVGLSYLGPNVMHMSDRMLALFEKGGFDLVAANRAMRLVLSYVIGAGVGEAAWLTSLARSGLSEAEWAERVFPIAKATAAPYPRLLAAFETADAEDMFTYGLDALLDGLVAKR</sequence>
<evidence type="ECO:0000313" key="7">
    <source>
        <dbReference type="Proteomes" id="UP000192674"/>
    </source>
</evidence>
<dbReference type="PANTHER" id="PTHR30055:SF151">
    <property type="entry name" value="TRANSCRIPTIONAL REGULATORY PROTEIN"/>
    <property type="match status" value="1"/>
</dbReference>
<dbReference type="GO" id="GO:0003700">
    <property type="term" value="F:DNA-binding transcription factor activity"/>
    <property type="evidence" value="ECO:0007669"/>
    <property type="project" value="TreeGrafter"/>
</dbReference>
<evidence type="ECO:0000259" key="5">
    <source>
        <dbReference type="PROSITE" id="PS50977"/>
    </source>
</evidence>
<evidence type="ECO:0000313" key="6">
    <source>
        <dbReference type="EMBL" id="SMD10398.1"/>
    </source>
</evidence>
<protein>
    <submittedName>
        <fullName evidence="6">Transcriptional regulator, TetR family</fullName>
    </submittedName>
</protein>
<feature type="DNA-binding region" description="H-T-H motif" evidence="4">
    <location>
        <begin position="48"/>
        <end position="67"/>
    </location>
</feature>
<dbReference type="Gene3D" id="1.10.357.10">
    <property type="entry name" value="Tetracycline Repressor, domain 2"/>
    <property type="match status" value="1"/>
</dbReference>
<feature type="domain" description="HTH tetR-type" evidence="5">
    <location>
        <begin position="25"/>
        <end position="85"/>
    </location>
</feature>
<dbReference type="Gene3D" id="1.10.10.60">
    <property type="entry name" value="Homeodomain-like"/>
    <property type="match status" value="1"/>
</dbReference>
<keyword evidence="2 4" id="KW-0238">DNA-binding</keyword>
<dbReference type="InterPro" id="IPR001647">
    <property type="entry name" value="HTH_TetR"/>
</dbReference>